<evidence type="ECO:0000256" key="7">
    <source>
        <dbReference type="ARBA" id="ARBA00048539"/>
    </source>
</evidence>
<reference evidence="11" key="1">
    <citation type="submission" date="2017-06" db="EMBL/GenBank/DDBJ databases">
        <authorList>
            <person name="Rodrigo-Torres L."/>
            <person name="Arahal R. D."/>
            <person name="Lucena T."/>
        </authorList>
    </citation>
    <scope>NUCLEOTIDE SEQUENCE [LARGE SCALE GENOMIC DNA]</scope>
    <source>
        <strain evidence="11">type strain: CECT 9192</strain>
    </source>
</reference>
<dbReference type="SMART" id="SM00977">
    <property type="entry name" value="TilS_C"/>
    <property type="match status" value="1"/>
</dbReference>
<dbReference type="PANTHER" id="PTHR43033:SF1">
    <property type="entry name" value="TRNA(ILE)-LYSIDINE SYNTHASE-RELATED"/>
    <property type="match status" value="1"/>
</dbReference>
<dbReference type="SUPFAM" id="SSF82829">
    <property type="entry name" value="MesJ substrate recognition domain-like"/>
    <property type="match status" value="1"/>
</dbReference>
<evidence type="ECO:0000256" key="5">
    <source>
        <dbReference type="ARBA" id="ARBA00022741"/>
    </source>
</evidence>
<evidence type="ECO:0000256" key="3">
    <source>
        <dbReference type="ARBA" id="ARBA00022598"/>
    </source>
</evidence>
<dbReference type="SUPFAM" id="SSF56037">
    <property type="entry name" value="PheT/TilS domain"/>
    <property type="match status" value="1"/>
</dbReference>
<evidence type="ECO:0000256" key="4">
    <source>
        <dbReference type="ARBA" id="ARBA00022694"/>
    </source>
</evidence>
<keyword evidence="6 8" id="KW-0067">ATP-binding</keyword>
<evidence type="ECO:0000256" key="6">
    <source>
        <dbReference type="ARBA" id="ARBA00022840"/>
    </source>
</evidence>
<feature type="binding site" evidence="8">
    <location>
        <begin position="25"/>
        <end position="30"/>
    </location>
    <ligand>
        <name>ATP</name>
        <dbReference type="ChEBI" id="CHEBI:30616"/>
    </ligand>
</feature>
<dbReference type="NCBIfam" id="TIGR02433">
    <property type="entry name" value="lysidine_TilS_C"/>
    <property type="match status" value="1"/>
</dbReference>
<name>A0A1Y6L6A6_9GAMM</name>
<dbReference type="HAMAP" id="MF_01161">
    <property type="entry name" value="tRNA_Ile_lys_synt"/>
    <property type="match status" value="1"/>
</dbReference>
<evidence type="ECO:0000313" key="10">
    <source>
        <dbReference type="EMBL" id="SMY18058.1"/>
    </source>
</evidence>
<sequence length="439" mass="49787">MLYSHFCHQILVNPPTTKRLVLALSGGLDSRVMLDLLARFIEQHRDYRAHAVYVHHGLSTNADTWAQQCVTWAMASGISCDIERVQCELGGGASVEQAARDARYYALSQHIQCGDTLLTAQHADDQIETVLLALKRGSGPAGLAAMPVLTTFACGQHLRPLLSISRADIEAYGAQHQLQWVEDESNQDQRYDRNFIRHQITPLLNERWPGIRKAVTRSAHLCGEQEGLLEELLSFQLQQARQADGSLRIAANISARLGMALIRQWLKQQAVIMPSLAQLEQIWFNLVLAKVDANPQVCWQQYQVRRYQQQLYLLQQWPDISDWQQPLRLNQYCQLPQDLGVVALKPTPSATLRPPYANETVSVRFDYLGPEIKPQGRSGKRKFKKLLQEYQLPSWLRRRTPMLFYGEQLVAVAGVFVVAEFVATSSTTTTAVEFEWLRA</sequence>
<gene>
    <name evidence="8 10" type="primary">tilS</name>
    <name evidence="10" type="ORF">PAQU9191_03391</name>
</gene>
<dbReference type="InterPro" id="IPR015262">
    <property type="entry name" value="tRNA_Ile_lys_synt_subst-bd"/>
</dbReference>
<keyword evidence="11" id="KW-1185">Reference proteome</keyword>
<evidence type="ECO:0000256" key="8">
    <source>
        <dbReference type="HAMAP-Rule" id="MF_01161"/>
    </source>
</evidence>
<dbReference type="InterPro" id="IPR012795">
    <property type="entry name" value="tRNA_Ile_lys_synt_N"/>
</dbReference>
<accession>A0A1Y6L6A6</accession>
<keyword evidence="3 8" id="KW-0436">Ligase</keyword>
<keyword evidence="5 8" id="KW-0547">Nucleotide-binding</keyword>
<comment type="function">
    <text evidence="8">Ligates lysine onto the cytidine present at position 34 of the AUA codon-specific tRNA(Ile) that contains the anticodon CAU, in an ATP-dependent manner. Cytidine is converted to lysidine, thus changing the amino acid specificity of the tRNA from methionine to isoleucine.</text>
</comment>
<feature type="domain" description="Lysidine-tRNA(Ile) synthetase C-terminal" evidence="9">
    <location>
        <begin position="361"/>
        <end position="434"/>
    </location>
</feature>
<protein>
    <recommendedName>
        <fullName evidence="8">tRNA(Ile)-lysidine synthase</fullName>
        <ecNumber evidence="8">6.3.4.19</ecNumber>
    </recommendedName>
    <alternativeName>
        <fullName evidence="8">tRNA(Ile)-2-lysyl-cytidine synthase</fullName>
    </alternativeName>
    <alternativeName>
        <fullName evidence="8">tRNA(Ile)-lysidine synthetase</fullName>
    </alternativeName>
</protein>
<dbReference type="InterPro" id="IPR014729">
    <property type="entry name" value="Rossmann-like_a/b/a_fold"/>
</dbReference>
<dbReference type="CDD" id="cd01992">
    <property type="entry name" value="TilS_N"/>
    <property type="match status" value="1"/>
</dbReference>
<dbReference type="Pfam" id="PF11734">
    <property type="entry name" value="TilS_C"/>
    <property type="match status" value="1"/>
</dbReference>
<dbReference type="GO" id="GO:0006400">
    <property type="term" value="P:tRNA modification"/>
    <property type="evidence" value="ECO:0007669"/>
    <property type="project" value="UniProtKB-UniRule"/>
</dbReference>
<dbReference type="Proteomes" id="UP000196485">
    <property type="component" value="Unassembled WGS sequence"/>
</dbReference>
<comment type="catalytic activity">
    <reaction evidence="7 8">
        <text>cytidine(34) in tRNA(Ile2) + L-lysine + ATP = lysidine(34) in tRNA(Ile2) + AMP + diphosphate + H(+)</text>
        <dbReference type="Rhea" id="RHEA:43744"/>
        <dbReference type="Rhea" id="RHEA-COMP:10625"/>
        <dbReference type="Rhea" id="RHEA-COMP:10670"/>
        <dbReference type="ChEBI" id="CHEBI:15378"/>
        <dbReference type="ChEBI" id="CHEBI:30616"/>
        <dbReference type="ChEBI" id="CHEBI:32551"/>
        <dbReference type="ChEBI" id="CHEBI:33019"/>
        <dbReference type="ChEBI" id="CHEBI:82748"/>
        <dbReference type="ChEBI" id="CHEBI:83665"/>
        <dbReference type="ChEBI" id="CHEBI:456215"/>
        <dbReference type="EC" id="6.3.4.19"/>
    </reaction>
</comment>
<evidence type="ECO:0000313" key="11">
    <source>
        <dbReference type="Proteomes" id="UP000196485"/>
    </source>
</evidence>
<keyword evidence="2 8" id="KW-0963">Cytoplasm</keyword>
<dbReference type="InterPro" id="IPR012796">
    <property type="entry name" value="Lysidine-tRNA-synth_C"/>
</dbReference>
<dbReference type="GO" id="GO:0005524">
    <property type="term" value="F:ATP binding"/>
    <property type="evidence" value="ECO:0007669"/>
    <property type="project" value="UniProtKB-UniRule"/>
</dbReference>
<comment type="domain">
    <text evidence="8">The N-terminal region contains the highly conserved SGGXDS motif, predicted to be a P-loop motif involved in ATP binding.</text>
</comment>
<organism evidence="10 11">
    <name type="scientific">Photobacterium aquimaris</name>
    <dbReference type="NCBI Taxonomy" id="512643"/>
    <lineage>
        <taxon>Bacteria</taxon>
        <taxon>Pseudomonadati</taxon>
        <taxon>Pseudomonadota</taxon>
        <taxon>Gammaproteobacteria</taxon>
        <taxon>Vibrionales</taxon>
        <taxon>Vibrionaceae</taxon>
        <taxon>Photobacterium</taxon>
    </lineage>
</organism>
<evidence type="ECO:0000256" key="1">
    <source>
        <dbReference type="ARBA" id="ARBA00004496"/>
    </source>
</evidence>
<dbReference type="RefSeq" id="WP_087821769.1">
    <property type="nucleotide sequence ID" value="NZ_FYAH01000011.1"/>
</dbReference>
<evidence type="ECO:0000259" key="9">
    <source>
        <dbReference type="SMART" id="SM00977"/>
    </source>
</evidence>
<dbReference type="EC" id="6.3.4.19" evidence="8"/>
<dbReference type="NCBIfam" id="TIGR02432">
    <property type="entry name" value="lysidine_TilS_N"/>
    <property type="match status" value="1"/>
</dbReference>
<dbReference type="GO" id="GO:0032267">
    <property type="term" value="F:tRNA(Ile)-lysidine synthase activity"/>
    <property type="evidence" value="ECO:0007669"/>
    <property type="project" value="UniProtKB-EC"/>
</dbReference>
<dbReference type="PANTHER" id="PTHR43033">
    <property type="entry name" value="TRNA(ILE)-LYSIDINE SYNTHASE-RELATED"/>
    <property type="match status" value="1"/>
</dbReference>
<dbReference type="SUPFAM" id="SSF52402">
    <property type="entry name" value="Adenine nucleotide alpha hydrolases-like"/>
    <property type="match status" value="1"/>
</dbReference>
<comment type="subcellular location">
    <subcellularLocation>
        <location evidence="1 8">Cytoplasm</location>
    </subcellularLocation>
</comment>
<keyword evidence="4 8" id="KW-0819">tRNA processing</keyword>
<dbReference type="AlphaFoldDB" id="A0A1Y6L6A6"/>
<comment type="similarity">
    <text evidence="8">Belongs to the tRNA(Ile)-lysidine synthase family.</text>
</comment>
<evidence type="ECO:0000256" key="2">
    <source>
        <dbReference type="ARBA" id="ARBA00022490"/>
    </source>
</evidence>
<dbReference type="Gene3D" id="3.40.50.620">
    <property type="entry name" value="HUPs"/>
    <property type="match status" value="1"/>
</dbReference>
<dbReference type="GO" id="GO:0005737">
    <property type="term" value="C:cytoplasm"/>
    <property type="evidence" value="ECO:0007669"/>
    <property type="project" value="UniProtKB-SubCell"/>
</dbReference>
<dbReference type="Gene3D" id="1.20.59.20">
    <property type="match status" value="1"/>
</dbReference>
<proteinExistence type="inferred from homology"/>
<dbReference type="Pfam" id="PF01171">
    <property type="entry name" value="ATP_bind_3"/>
    <property type="match status" value="1"/>
</dbReference>
<dbReference type="InterPro" id="IPR012094">
    <property type="entry name" value="tRNA_Ile_lys_synt"/>
</dbReference>
<dbReference type="EMBL" id="FYAH01000011">
    <property type="protein sequence ID" value="SMY18058.1"/>
    <property type="molecule type" value="Genomic_DNA"/>
</dbReference>
<dbReference type="Pfam" id="PF09179">
    <property type="entry name" value="TilS"/>
    <property type="match status" value="1"/>
</dbReference>
<dbReference type="InterPro" id="IPR011063">
    <property type="entry name" value="TilS/TtcA_N"/>
</dbReference>